<dbReference type="InterPro" id="IPR050546">
    <property type="entry name" value="Glycosyl_Hydrlase_16"/>
</dbReference>
<protein>
    <submittedName>
        <fullName evidence="5">Beta-1,3-glucan-binding protein-like</fullName>
    </submittedName>
</protein>
<feature type="chain" id="PRO_5034918477" evidence="2">
    <location>
        <begin position="17"/>
        <end position="442"/>
    </location>
</feature>
<organism evidence="4 5">
    <name type="scientific">Crassostrea virginica</name>
    <name type="common">Eastern oyster</name>
    <dbReference type="NCBI Taxonomy" id="6565"/>
    <lineage>
        <taxon>Eukaryota</taxon>
        <taxon>Metazoa</taxon>
        <taxon>Spiralia</taxon>
        <taxon>Lophotrochozoa</taxon>
        <taxon>Mollusca</taxon>
        <taxon>Bivalvia</taxon>
        <taxon>Autobranchia</taxon>
        <taxon>Pteriomorphia</taxon>
        <taxon>Ostreida</taxon>
        <taxon>Ostreoidea</taxon>
        <taxon>Ostreidae</taxon>
        <taxon>Crassostrea</taxon>
    </lineage>
</organism>
<dbReference type="AlphaFoldDB" id="A0A8B8EN36"/>
<dbReference type="InterPro" id="IPR000757">
    <property type="entry name" value="Beta-glucanase-like"/>
</dbReference>
<feature type="signal peptide" evidence="2">
    <location>
        <begin position="1"/>
        <end position="16"/>
    </location>
</feature>
<dbReference type="GO" id="GO:0004553">
    <property type="term" value="F:hydrolase activity, hydrolyzing O-glycosyl compounds"/>
    <property type="evidence" value="ECO:0007669"/>
    <property type="project" value="InterPro"/>
</dbReference>
<feature type="domain" description="GH16" evidence="3">
    <location>
        <begin position="99"/>
        <end position="442"/>
    </location>
</feature>
<dbReference type="SUPFAM" id="SSF49899">
    <property type="entry name" value="Concanavalin A-like lectins/glucanases"/>
    <property type="match status" value="1"/>
</dbReference>
<evidence type="ECO:0000313" key="4">
    <source>
        <dbReference type="Proteomes" id="UP000694844"/>
    </source>
</evidence>
<dbReference type="PROSITE" id="PS51762">
    <property type="entry name" value="GH16_2"/>
    <property type="match status" value="1"/>
</dbReference>
<reference evidence="5" key="2">
    <citation type="submission" date="2025-08" db="UniProtKB">
        <authorList>
            <consortium name="RefSeq"/>
        </authorList>
    </citation>
    <scope>IDENTIFICATION</scope>
    <source>
        <tissue evidence="5">Whole sample</tissue>
    </source>
</reference>
<dbReference type="GeneID" id="111135464"/>
<keyword evidence="4" id="KW-1185">Reference proteome</keyword>
<dbReference type="OrthoDB" id="4781at2759"/>
<dbReference type="GO" id="GO:0005975">
    <property type="term" value="P:carbohydrate metabolic process"/>
    <property type="evidence" value="ECO:0007669"/>
    <property type="project" value="InterPro"/>
</dbReference>
<gene>
    <name evidence="5" type="primary">LOC111135464</name>
</gene>
<name>A0A8B8EN36_CRAVI</name>
<proteinExistence type="inferred from homology"/>
<evidence type="ECO:0000313" key="5">
    <source>
        <dbReference type="RefSeq" id="XP_022341273.1"/>
    </source>
</evidence>
<evidence type="ECO:0000259" key="3">
    <source>
        <dbReference type="PROSITE" id="PS51762"/>
    </source>
</evidence>
<evidence type="ECO:0000256" key="1">
    <source>
        <dbReference type="ARBA" id="ARBA00006865"/>
    </source>
</evidence>
<dbReference type="Proteomes" id="UP000694844">
    <property type="component" value="Chromosome 1"/>
</dbReference>
<dbReference type="Pfam" id="PF00722">
    <property type="entry name" value="Glyco_hydro_16"/>
    <property type="match status" value="1"/>
</dbReference>
<dbReference type="Gene3D" id="2.60.120.200">
    <property type="match status" value="1"/>
</dbReference>
<dbReference type="KEGG" id="cvn:111135464"/>
<reference evidence="4" key="1">
    <citation type="submission" date="2024-06" db="UniProtKB">
        <authorList>
            <consortium name="RefSeq"/>
        </authorList>
    </citation>
    <scope>NUCLEOTIDE SEQUENCE [LARGE SCALE GENOMIC DNA]</scope>
</reference>
<dbReference type="CDD" id="cd08024">
    <property type="entry name" value="GH16_CCF"/>
    <property type="match status" value="1"/>
</dbReference>
<dbReference type="InterPro" id="IPR013320">
    <property type="entry name" value="ConA-like_dom_sf"/>
</dbReference>
<dbReference type="RefSeq" id="XP_022341273.1">
    <property type="nucleotide sequence ID" value="XM_022485565.1"/>
</dbReference>
<keyword evidence="2" id="KW-0732">Signal</keyword>
<dbReference type="PANTHER" id="PTHR10963">
    <property type="entry name" value="GLYCOSYL HYDROLASE-RELATED"/>
    <property type="match status" value="1"/>
</dbReference>
<evidence type="ECO:0000256" key="2">
    <source>
        <dbReference type="SAM" id="SignalP"/>
    </source>
</evidence>
<dbReference type="PANTHER" id="PTHR10963:SF55">
    <property type="entry name" value="GLYCOSIDE HYDROLASE FAMILY 16 PROTEIN"/>
    <property type="match status" value="1"/>
</dbReference>
<accession>A0A8B8EN36</accession>
<comment type="similarity">
    <text evidence="1">Belongs to the glycosyl hydrolase 16 family.</text>
</comment>
<sequence length="442" mass="50484">MHYSINLLFLAALVAATRRFYPEISIIGNSSLRLSLPDEDGMSRVVYEVRSNGKERTYVTESKNDDDLWEYVDLDAEANTGDMIEYKMSVLLGDKWIDTDWTTVSLVPRGMMVPRKSKRAHTVFRDDFNSFNRGAYTVEVSSWGGGNGEFQVYTPENVYAANGYLYLKPTLTVDHQAFDEGKLYNGRMDVNSLWHTCTNGVNWGCDRTSLGNEILPPIMSGKVTTNACIKYGRVNVRARIPKGDWIWPAVWMLSCDRHYGNWPRSGEIDIMESRGNLRAVEGGSDHGVSYIASTLHWGPDSSHNAYYLTHKGKHANGGDWHGWHTYSLEWTDRHIITYVDDQEVLRVNTPSQGFWNWAHFQGHNIWGNSHNAPFDQPFHLLLNVAVGGGYFGDNAQYNTPKPWHGGSSHPMRDFWEHRGDWLPTWHGDDVAMLIDYVEMIQY</sequence>